<dbReference type="Gene3D" id="3.20.20.70">
    <property type="entry name" value="Aldolase class I"/>
    <property type="match status" value="1"/>
</dbReference>
<dbReference type="GO" id="GO:0005975">
    <property type="term" value="P:carbohydrate metabolic process"/>
    <property type="evidence" value="ECO:0007669"/>
    <property type="project" value="InterPro"/>
</dbReference>
<keyword evidence="2" id="KW-0808">Transferase</keyword>
<keyword evidence="3" id="KW-1185">Reference proteome</keyword>
<gene>
    <name evidence="2" type="primary">tal</name>
    <name evidence="2" type="ORF">L21SP4_00829</name>
</gene>
<dbReference type="GO" id="GO:0004801">
    <property type="term" value="F:transaldolase activity"/>
    <property type="evidence" value="ECO:0007669"/>
    <property type="project" value="UniProtKB-EC"/>
</dbReference>
<dbReference type="InterPro" id="IPR001585">
    <property type="entry name" value="TAL/FSA"/>
</dbReference>
<dbReference type="STRING" id="1307763.L21SP4_00829"/>
<dbReference type="SUPFAM" id="SSF51569">
    <property type="entry name" value="Aldolase"/>
    <property type="match status" value="1"/>
</dbReference>
<reference evidence="2 3" key="2">
    <citation type="journal article" date="2016" name="ISME J.">
        <title>Characterization of the first cultured representative of Verrucomicrobia subdivision 5 indicates the proposal of a novel phylum.</title>
        <authorList>
            <person name="Spring S."/>
            <person name="Bunk B."/>
            <person name="Sproer C."/>
            <person name="Schumann P."/>
            <person name="Rohde M."/>
            <person name="Tindall B.J."/>
            <person name="Klenk H.P."/>
        </authorList>
    </citation>
    <scope>NUCLEOTIDE SEQUENCE [LARGE SCALE GENOMIC DNA]</scope>
    <source>
        <strain evidence="2 3">L21-Fru-AB</strain>
    </source>
</reference>
<protein>
    <submittedName>
        <fullName evidence="2">Putative transaldolase</fullName>
        <ecNumber evidence="2">2.2.1.2</ecNumber>
    </submittedName>
</protein>
<sequence length="419" mass="46410">MSNHIAGLVHRLVEDERARFEEPPSAIPHGDSEWHKLQETGTRLWLDTGDIDQAAELWTSEFEALTTNNTLLNREVQKGGYDAAIRRIAGVLNREAPALSGEERIRETGFVLNAVHALRLVDRFDAHVSVELHTAFARRVELTVEYGRRYYALCPERFYVKVPLTPEGFLAARRLGREGIPVNFTLGFSARQNYLAACLAQPLFANVFMGRLNAFVVDSGLGSGAGIGEKATLASQRELIQLRENGASRTKQIGASMRDPGQVAALAGVDIFTLPVKVARAYREQPANGIGYRVGEDPAVDLDEDASFVHELWDVPRGFKQAVAALLDLDPDSLQPPDLPRHFAEAGFPGFLPEWSPGDEETVRRDGKIPVLEHWRDRLRDGSVGLDALMNLSGLHSFATDQQALDGRIRRFIDAAERS</sequence>
<dbReference type="KEGG" id="vbl:L21SP4_00829"/>
<dbReference type="AlphaFoldDB" id="A0A0G3EF89"/>
<proteinExistence type="predicted"/>
<dbReference type="PANTHER" id="PTHR10683">
    <property type="entry name" value="TRANSALDOLASE"/>
    <property type="match status" value="1"/>
</dbReference>
<organism evidence="2 3">
    <name type="scientific">Kiritimatiella glycovorans</name>
    <dbReference type="NCBI Taxonomy" id="1307763"/>
    <lineage>
        <taxon>Bacteria</taxon>
        <taxon>Pseudomonadati</taxon>
        <taxon>Kiritimatiellota</taxon>
        <taxon>Kiritimatiellia</taxon>
        <taxon>Kiritimatiellales</taxon>
        <taxon>Kiritimatiellaceae</taxon>
        <taxon>Kiritimatiella</taxon>
    </lineage>
</organism>
<evidence type="ECO:0000313" key="2">
    <source>
        <dbReference type="EMBL" id="AKJ64092.1"/>
    </source>
</evidence>
<dbReference type="OrthoDB" id="140919at2"/>
<keyword evidence="1" id="KW-0704">Schiff base</keyword>
<dbReference type="PATRIC" id="fig|1609981.3.peg.864"/>
<dbReference type="InterPro" id="IPR013785">
    <property type="entry name" value="Aldolase_TIM"/>
</dbReference>
<accession>A0A0G3EF89</accession>
<evidence type="ECO:0000256" key="1">
    <source>
        <dbReference type="ARBA" id="ARBA00023270"/>
    </source>
</evidence>
<dbReference type="Pfam" id="PF00923">
    <property type="entry name" value="TAL_FSA"/>
    <property type="match status" value="1"/>
</dbReference>
<dbReference type="EMBL" id="CP010904">
    <property type="protein sequence ID" value="AKJ64092.1"/>
    <property type="molecule type" value="Genomic_DNA"/>
</dbReference>
<dbReference type="EC" id="2.2.1.2" evidence="2"/>
<reference evidence="3" key="1">
    <citation type="submission" date="2015-02" db="EMBL/GenBank/DDBJ databases">
        <title>Description and complete genome sequence of the first cultured representative of the subdivision 5 of the Verrucomicrobia phylum.</title>
        <authorList>
            <person name="Spring S."/>
            <person name="Bunk B."/>
            <person name="Sproer C."/>
            <person name="Klenk H.-P."/>
        </authorList>
    </citation>
    <scope>NUCLEOTIDE SEQUENCE [LARGE SCALE GENOMIC DNA]</scope>
    <source>
        <strain evidence="3">L21-Fru-AB</strain>
    </source>
</reference>
<evidence type="ECO:0000313" key="3">
    <source>
        <dbReference type="Proteomes" id="UP000035268"/>
    </source>
</evidence>
<name>A0A0G3EF89_9BACT</name>
<dbReference type="Proteomes" id="UP000035268">
    <property type="component" value="Chromosome"/>
</dbReference>
<dbReference type="PANTHER" id="PTHR10683:SF40">
    <property type="entry name" value="FRUCTOSE-6-PHOSPHATE ALDOLASE 1-RELATED"/>
    <property type="match status" value="1"/>
</dbReference>
<dbReference type="RefSeq" id="WP_052881458.1">
    <property type="nucleotide sequence ID" value="NZ_CP010904.1"/>
</dbReference>